<evidence type="ECO:0000256" key="4">
    <source>
        <dbReference type="ARBA" id="ARBA00022737"/>
    </source>
</evidence>
<dbReference type="RefSeq" id="WP_015219056.1">
    <property type="nucleotide sequence ID" value="NC_019776.1"/>
</dbReference>
<dbReference type="AlphaFoldDB" id="K9Z3K9"/>
<dbReference type="KEGG" id="can:Cyan10605_1208"/>
<evidence type="ECO:0000256" key="1">
    <source>
        <dbReference type="ARBA" id="ARBA00004922"/>
    </source>
</evidence>
<comment type="pathway">
    <text evidence="1">Protein modification; protein glycosylation.</text>
</comment>
<name>K9Z3K9_CYAAP</name>
<dbReference type="Proteomes" id="UP000010480">
    <property type="component" value="Chromosome"/>
</dbReference>
<dbReference type="HOGENOM" id="CLU_001721_3_1_3"/>
<evidence type="ECO:0000256" key="5">
    <source>
        <dbReference type="ARBA" id="ARBA00022803"/>
    </source>
</evidence>
<feature type="domain" description="O-GlcNAc transferase C-terminal" evidence="6">
    <location>
        <begin position="471"/>
        <end position="652"/>
    </location>
</feature>
<dbReference type="InterPro" id="IPR011990">
    <property type="entry name" value="TPR-like_helical_dom_sf"/>
</dbReference>
<dbReference type="Pfam" id="PF13844">
    <property type="entry name" value="Glyco_transf_41"/>
    <property type="match status" value="2"/>
</dbReference>
<dbReference type="eggNOG" id="COG3914">
    <property type="taxonomic scope" value="Bacteria"/>
</dbReference>
<accession>K9Z3K9</accession>
<dbReference type="GO" id="GO:0016757">
    <property type="term" value="F:glycosyltransferase activity"/>
    <property type="evidence" value="ECO:0007669"/>
    <property type="project" value="UniProtKB-KW"/>
</dbReference>
<keyword evidence="3" id="KW-0808">Transferase</keyword>
<evidence type="ECO:0000313" key="8">
    <source>
        <dbReference type="Proteomes" id="UP000010480"/>
    </source>
</evidence>
<keyword evidence="4" id="KW-0677">Repeat</keyword>
<dbReference type="PANTHER" id="PTHR44835:SF1">
    <property type="entry name" value="PROTEIN O-GLCNAC TRANSFERASE"/>
    <property type="match status" value="1"/>
</dbReference>
<dbReference type="STRING" id="755178.Cyan10605_1208"/>
<organism evidence="7 8">
    <name type="scientific">Cyanobacterium aponinum (strain PCC 10605)</name>
    <dbReference type="NCBI Taxonomy" id="755178"/>
    <lineage>
        <taxon>Bacteria</taxon>
        <taxon>Bacillati</taxon>
        <taxon>Cyanobacteriota</taxon>
        <taxon>Cyanophyceae</taxon>
        <taxon>Oscillatoriophycideae</taxon>
        <taxon>Chroococcales</taxon>
        <taxon>Geminocystaceae</taxon>
        <taxon>Cyanobacterium</taxon>
    </lineage>
</organism>
<gene>
    <name evidence="7" type="ordered locus">Cyan10605_1208</name>
</gene>
<keyword evidence="2" id="KW-0328">Glycosyltransferase</keyword>
<dbReference type="InterPro" id="IPR029489">
    <property type="entry name" value="OGT/SEC/SPY_C"/>
</dbReference>
<dbReference type="PANTHER" id="PTHR44835">
    <property type="entry name" value="UDP-N-ACETYLGLUCOSAMINE--PEPTIDE N-ACETYLGLUCOSAMINYLTRANSFERASE SPINDLY-RELATED"/>
    <property type="match status" value="1"/>
</dbReference>
<evidence type="ECO:0000256" key="2">
    <source>
        <dbReference type="ARBA" id="ARBA00022676"/>
    </source>
</evidence>
<sequence length="676" mass="79807">MNKINYADVVKFYRKGEVNKLISICEKSISSFPNDINNYWYLSSAYLLNNQIDMAQSIWMSVLWESDDIDKTTQELVDFIHKLARELVISNYYQEAKLFYEQLITLDEDNLLNYKCLLDLNLQINSQEEAEIIFKHLINSNYSDHAIYLEYAQFLAKQYRHEELFLILKQGVEKFPFEQNLYLAMVQFLKNNGRAKEAIAFAEQGLKLNPDNIIFQLENAKILPIIYESEEEIEFYRKRFTEHLDNIFQNLCLKNEMEKKNALTAISLSTNFYLQYQGKNDLKIQKKYGDLVEKITKANYPTTSKYTVNNDNKRRIKIGIISCHFRNHNGANWALGWIKSLDKNKFIINCYYLEVTEDYITKEFIKYSDNFYFCSSDLNTTIETINKDQLNVVIYTDIGMKPITNILASIRLVSIQCVTFGHPITSGLSTIDYYISRELMETENSKNYYTEKLILLPNNGFYLEDINLPKKITNREAFGFDHNSILYLSTQSLFKYLPQFDYIYPEIATQIPLAKFIFIEFPISKYVNHIFRKRLKKAFVKYHLNYHDYCIILPRLNEEKFMSLHMVGDIFLDTFTWSADNTCRLAVSCDLPIVTCPGEFMRSRHSYGILKMIDMEETITYSEKEYIEMAIKLGNNLQWRQNIIDKMKKNKHKLFYDLDCIQGLEKFLTNVVVNKI</sequence>
<dbReference type="InterPro" id="IPR051939">
    <property type="entry name" value="Glycosyltr_41/O-GlcNAc_trsf"/>
</dbReference>
<dbReference type="OrthoDB" id="146908at2"/>
<evidence type="ECO:0000256" key="3">
    <source>
        <dbReference type="ARBA" id="ARBA00022679"/>
    </source>
</evidence>
<dbReference type="SUPFAM" id="SSF48452">
    <property type="entry name" value="TPR-like"/>
    <property type="match status" value="1"/>
</dbReference>
<reference evidence="8" key="1">
    <citation type="journal article" date="2013" name="Proc. Natl. Acad. Sci. U.S.A.">
        <title>Improving the coverage of the cyanobacterial phylum using diversity-driven genome sequencing.</title>
        <authorList>
            <person name="Shih P.M."/>
            <person name="Wu D."/>
            <person name="Latifi A."/>
            <person name="Axen S.D."/>
            <person name="Fewer D.P."/>
            <person name="Talla E."/>
            <person name="Calteau A."/>
            <person name="Cai F."/>
            <person name="Tandeau de Marsac N."/>
            <person name="Rippka R."/>
            <person name="Herdman M."/>
            <person name="Sivonen K."/>
            <person name="Coursin T."/>
            <person name="Laurent T."/>
            <person name="Goodwin L."/>
            <person name="Nolan M."/>
            <person name="Davenport K.W."/>
            <person name="Han C.S."/>
            <person name="Rubin E.M."/>
            <person name="Eisen J.A."/>
            <person name="Woyke T."/>
            <person name="Gugger M."/>
            <person name="Kerfeld C.A."/>
        </authorList>
    </citation>
    <scope>NUCLEOTIDE SEQUENCE [LARGE SCALE GENOMIC DNA]</scope>
    <source>
        <strain evidence="8">PCC 10605</strain>
    </source>
</reference>
<evidence type="ECO:0000313" key="7">
    <source>
        <dbReference type="EMBL" id="AFZ53327.1"/>
    </source>
</evidence>
<proteinExistence type="predicted"/>
<dbReference type="Gene3D" id="3.40.50.11380">
    <property type="match status" value="1"/>
</dbReference>
<dbReference type="EMBL" id="CP003947">
    <property type="protein sequence ID" value="AFZ53327.1"/>
    <property type="molecule type" value="Genomic_DNA"/>
</dbReference>
<keyword evidence="8" id="KW-1185">Reference proteome</keyword>
<protein>
    <submittedName>
        <fullName evidence="7">Tetratricopeptide TPR_2 repeat protein</fullName>
    </submittedName>
</protein>
<dbReference type="Gene3D" id="1.25.40.10">
    <property type="entry name" value="Tetratricopeptide repeat domain"/>
    <property type="match status" value="1"/>
</dbReference>
<dbReference type="eggNOG" id="COG0457">
    <property type="taxonomic scope" value="Bacteria"/>
</dbReference>
<feature type="domain" description="O-GlcNAc transferase C-terminal" evidence="6">
    <location>
        <begin position="282"/>
        <end position="464"/>
    </location>
</feature>
<evidence type="ECO:0000259" key="6">
    <source>
        <dbReference type="Pfam" id="PF13844"/>
    </source>
</evidence>
<dbReference type="Gene3D" id="3.40.50.2000">
    <property type="entry name" value="Glycogen Phosphorylase B"/>
    <property type="match status" value="1"/>
</dbReference>
<keyword evidence="5" id="KW-0802">TPR repeat</keyword>
<dbReference type="PATRIC" id="fig|755178.3.peg.1275"/>